<accession>A0A814DB47</accession>
<dbReference type="AlphaFoldDB" id="A0A814DB47"/>
<reference evidence="1" key="1">
    <citation type="submission" date="2021-02" db="EMBL/GenBank/DDBJ databases">
        <authorList>
            <person name="Nowell W R."/>
        </authorList>
    </citation>
    <scope>NUCLEOTIDE SEQUENCE</scope>
</reference>
<evidence type="ECO:0000313" key="2">
    <source>
        <dbReference type="EMBL" id="CAF1325934.1"/>
    </source>
</evidence>
<dbReference type="EMBL" id="CAJOBA010042633">
    <property type="protein sequence ID" value="CAF4137039.1"/>
    <property type="molecule type" value="Genomic_DNA"/>
</dbReference>
<name>A0A814DB47_9BILA</name>
<proteinExistence type="predicted"/>
<comment type="caution">
    <text evidence="1">The sequence shown here is derived from an EMBL/GenBank/DDBJ whole genome shotgun (WGS) entry which is preliminary data.</text>
</comment>
<protein>
    <submittedName>
        <fullName evidence="1">Uncharacterized protein</fullName>
    </submittedName>
</protein>
<evidence type="ECO:0000313" key="4">
    <source>
        <dbReference type="EMBL" id="CAF4137039.1"/>
    </source>
</evidence>
<dbReference type="Proteomes" id="UP000677228">
    <property type="component" value="Unassembled WGS sequence"/>
</dbReference>
<dbReference type="EMBL" id="CAJOBC010002371">
    <property type="protein sequence ID" value="CAF3729910.1"/>
    <property type="molecule type" value="Genomic_DNA"/>
</dbReference>
<sequence length="180" mass="20279">MKKTNPLCLIYCASPGSFLKLDQLSWLIETCMKSKIFVCLVCTNKYAGNQAAVVADFKSMLSKCSNETRDEDGIIYYDDVALCTTVNNIEYVDTFLKVKQPKEGVNELIYGIMVSLKPDLLVGWCYAIEGNDSFWNLMKQKLTVAFGEFIRQHGTDIAKSFLDFALAFVRHKYLPAAAPK</sequence>
<dbReference type="EMBL" id="CAJNOQ010002373">
    <property type="protein sequence ID" value="CAF0954709.1"/>
    <property type="molecule type" value="Genomic_DNA"/>
</dbReference>
<organism evidence="1 5">
    <name type="scientific">Didymodactylos carnosus</name>
    <dbReference type="NCBI Taxonomy" id="1234261"/>
    <lineage>
        <taxon>Eukaryota</taxon>
        <taxon>Metazoa</taxon>
        <taxon>Spiralia</taxon>
        <taxon>Gnathifera</taxon>
        <taxon>Rotifera</taxon>
        <taxon>Eurotatoria</taxon>
        <taxon>Bdelloidea</taxon>
        <taxon>Philodinida</taxon>
        <taxon>Philodinidae</taxon>
        <taxon>Didymodactylos</taxon>
    </lineage>
</organism>
<dbReference type="EMBL" id="CAJNOK010021020">
    <property type="protein sequence ID" value="CAF1325934.1"/>
    <property type="molecule type" value="Genomic_DNA"/>
</dbReference>
<dbReference type="Proteomes" id="UP000663829">
    <property type="component" value="Unassembled WGS sequence"/>
</dbReference>
<gene>
    <name evidence="1" type="ORF">GPM918_LOCUS11435</name>
    <name evidence="2" type="ORF">OVA965_LOCUS29659</name>
    <name evidence="3" type="ORF">SRO942_LOCUS11432</name>
    <name evidence="4" type="ORF">TMI583_LOCUS30444</name>
</gene>
<evidence type="ECO:0000313" key="5">
    <source>
        <dbReference type="Proteomes" id="UP000663829"/>
    </source>
</evidence>
<evidence type="ECO:0000313" key="1">
    <source>
        <dbReference type="EMBL" id="CAF0954709.1"/>
    </source>
</evidence>
<dbReference type="OrthoDB" id="8954335at2759"/>
<dbReference type="Proteomes" id="UP000682733">
    <property type="component" value="Unassembled WGS sequence"/>
</dbReference>
<keyword evidence="5" id="KW-1185">Reference proteome</keyword>
<evidence type="ECO:0000313" key="3">
    <source>
        <dbReference type="EMBL" id="CAF3729910.1"/>
    </source>
</evidence>
<dbReference type="Proteomes" id="UP000681722">
    <property type="component" value="Unassembled WGS sequence"/>
</dbReference>